<sequence length="123" mass="14254">MSMNSDDRLADLNERIGRLEQRIRPDVRRISAPPEPAAPTEPEPVSREQRIRRLTIRLIVGFAFLAYVLWTALNWQKAQPLLPMAILFFLSAGSIVMFGFNVLYIDFTWDSSLWPRERKPPAE</sequence>
<feature type="region of interest" description="Disordered" evidence="1">
    <location>
        <begin position="25"/>
        <end position="46"/>
    </location>
</feature>
<organism evidence="3 4">
    <name type="scientific">Brevundimonas faecalis</name>
    <dbReference type="NCBI Taxonomy" id="947378"/>
    <lineage>
        <taxon>Bacteria</taxon>
        <taxon>Pseudomonadati</taxon>
        <taxon>Pseudomonadota</taxon>
        <taxon>Alphaproteobacteria</taxon>
        <taxon>Caulobacterales</taxon>
        <taxon>Caulobacteraceae</taxon>
        <taxon>Brevundimonas</taxon>
    </lineage>
</organism>
<keyword evidence="2" id="KW-0472">Membrane</keyword>
<keyword evidence="2" id="KW-1133">Transmembrane helix</keyword>
<comment type="caution">
    <text evidence="3">The sequence shown here is derived from an EMBL/GenBank/DDBJ whole genome shotgun (WGS) entry which is preliminary data.</text>
</comment>
<gene>
    <name evidence="3" type="ORF">ABIE19_000738</name>
</gene>
<feature type="transmembrane region" description="Helical" evidence="2">
    <location>
        <begin position="54"/>
        <end position="73"/>
    </location>
</feature>
<protein>
    <submittedName>
        <fullName evidence="3">Uncharacterized protein</fullName>
    </submittedName>
</protein>
<keyword evidence="4" id="KW-1185">Reference proteome</keyword>
<evidence type="ECO:0000256" key="2">
    <source>
        <dbReference type="SAM" id="Phobius"/>
    </source>
</evidence>
<dbReference type="RefSeq" id="WP_354087767.1">
    <property type="nucleotide sequence ID" value="NZ_JBEPTF010000001.1"/>
</dbReference>
<accession>A0ABV2R8B8</accession>
<evidence type="ECO:0000313" key="4">
    <source>
        <dbReference type="Proteomes" id="UP001549313"/>
    </source>
</evidence>
<dbReference type="Proteomes" id="UP001549313">
    <property type="component" value="Unassembled WGS sequence"/>
</dbReference>
<feature type="transmembrane region" description="Helical" evidence="2">
    <location>
        <begin position="85"/>
        <end position="109"/>
    </location>
</feature>
<reference evidence="3 4" key="1">
    <citation type="submission" date="2024-06" db="EMBL/GenBank/DDBJ databases">
        <title>Sorghum-associated microbial communities from plants grown in Nebraska, USA.</title>
        <authorList>
            <person name="Schachtman D."/>
        </authorList>
    </citation>
    <scope>NUCLEOTIDE SEQUENCE [LARGE SCALE GENOMIC DNA]</scope>
    <source>
        <strain evidence="3 4">2814</strain>
    </source>
</reference>
<evidence type="ECO:0000256" key="1">
    <source>
        <dbReference type="SAM" id="MobiDB-lite"/>
    </source>
</evidence>
<dbReference type="EMBL" id="JBEPTF010000001">
    <property type="protein sequence ID" value="MET4682829.1"/>
    <property type="molecule type" value="Genomic_DNA"/>
</dbReference>
<evidence type="ECO:0000313" key="3">
    <source>
        <dbReference type="EMBL" id="MET4682829.1"/>
    </source>
</evidence>
<name>A0ABV2R8B8_9CAUL</name>
<feature type="compositionally biased region" description="Pro residues" evidence="1">
    <location>
        <begin position="33"/>
        <end position="42"/>
    </location>
</feature>
<proteinExistence type="predicted"/>
<keyword evidence="2" id="KW-0812">Transmembrane</keyword>